<evidence type="ECO:0000313" key="1">
    <source>
        <dbReference type="EMBL" id="VDM50473.1"/>
    </source>
</evidence>
<dbReference type="Proteomes" id="UP000050794">
    <property type="component" value="Unassembled WGS sequence"/>
</dbReference>
<dbReference type="Pfam" id="PF05535">
    <property type="entry name" value="Chromadorea_ALT"/>
    <property type="match status" value="1"/>
</dbReference>
<organism evidence="2 3">
    <name type="scientific">Toxocara canis</name>
    <name type="common">Canine roundworm</name>
    <dbReference type="NCBI Taxonomy" id="6265"/>
    <lineage>
        <taxon>Eukaryota</taxon>
        <taxon>Metazoa</taxon>
        <taxon>Ecdysozoa</taxon>
        <taxon>Nematoda</taxon>
        <taxon>Chromadorea</taxon>
        <taxon>Rhabditida</taxon>
        <taxon>Spirurina</taxon>
        <taxon>Ascaridomorpha</taxon>
        <taxon>Ascaridoidea</taxon>
        <taxon>Toxocaridae</taxon>
        <taxon>Toxocara</taxon>
    </lineage>
</organism>
<name>A0A183VEI3_TOXCA</name>
<keyword evidence="2" id="KW-1185">Reference proteome</keyword>
<reference evidence="1 2" key="2">
    <citation type="submission" date="2018-11" db="EMBL/GenBank/DDBJ databases">
        <authorList>
            <consortium name="Pathogen Informatics"/>
        </authorList>
    </citation>
    <scope>NUCLEOTIDE SEQUENCE [LARGE SCALE GENOMIC DNA]</scope>
</reference>
<reference evidence="3" key="1">
    <citation type="submission" date="2016-06" db="UniProtKB">
        <authorList>
            <consortium name="WormBaseParasite"/>
        </authorList>
    </citation>
    <scope>IDENTIFICATION</scope>
</reference>
<dbReference type="AlphaFoldDB" id="A0A183VEI3"/>
<dbReference type="InterPro" id="IPR008451">
    <property type="entry name" value="Chromadorea_ALT"/>
</dbReference>
<gene>
    <name evidence="1" type="ORF">TCNE_LOCUS19152</name>
</gene>
<protein>
    <submittedName>
        <fullName evidence="3">Kringle domain-containing protein</fullName>
    </submittedName>
</protein>
<proteinExistence type="predicted"/>
<evidence type="ECO:0000313" key="3">
    <source>
        <dbReference type="WBParaSite" id="TCNE_0001915701-mRNA-1"/>
    </source>
</evidence>
<accession>A0A183VEI3</accession>
<sequence>MGCVPSNDPMADCYGALYTPTPGEMDFRPQGCNTNMDCYDMREPPQWCRLMPNQAWTNEGCHCDPKLNACVIDRITQDYNGAYMEYAFCYPSSFWFCA</sequence>
<dbReference type="WBParaSite" id="TCNE_0001915701-mRNA-1">
    <property type="protein sequence ID" value="TCNE_0001915701-mRNA-1"/>
    <property type="gene ID" value="TCNE_0001915701"/>
</dbReference>
<dbReference type="EMBL" id="UYWY01026469">
    <property type="protein sequence ID" value="VDM50473.1"/>
    <property type="molecule type" value="Genomic_DNA"/>
</dbReference>
<evidence type="ECO:0000313" key="2">
    <source>
        <dbReference type="Proteomes" id="UP000050794"/>
    </source>
</evidence>